<evidence type="ECO:0000256" key="1">
    <source>
        <dbReference type="ARBA" id="ARBA00004245"/>
    </source>
</evidence>
<dbReference type="FunCoup" id="A0A7M6W5X1">
    <property type="interactions" value="813"/>
</dbReference>
<protein>
    <recommendedName>
        <fullName evidence="11">Kinesin-like protein</fullName>
    </recommendedName>
</protein>
<comment type="function">
    <text evidence="9">Plus-end directed microtubule motor that may be used for anterograde axonal transport and could conceivably move cargos in fly neurons different than those moved by kinesin heavy chain or other plus-end directed motors.</text>
</comment>
<dbReference type="PROSITE" id="PS50067">
    <property type="entry name" value="KINESIN_MOTOR_2"/>
    <property type="match status" value="1"/>
</dbReference>
<feature type="region of interest" description="Disordered" evidence="13">
    <location>
        <begin position="383"/>
        <end position="437"/>
    </location>
</feature>
<dbReference type="OMA" id="NMRKHIE"/>
<dbReference type="PANTHER" id="PTHR47968:SF50">
    <property type="entry name" value="KINESIN-LIKE PROTEIN"/>
    <property type="match status" value="1"/>
</dbReference>
<dbReference type="InterPro" id="IPR027417">
    <property type="entry name" value="P-loop_NTPase"/>
</dbReference>
<dbReference type="GO" id="GO:0000278">
    <property type="term" value="P:mitotic cell cycle"/>
    <property type="evidence" value="ECO:0007669"/>
    <property type="project" value="TreeGrafter"/>
</dbReference>
<evidence type="ECO:0000259" key="14">
    <source>
        <dbReference type="PROSITE" id="PS50067"/>
    </source>
</evidence>
<organism evidence="15 16">
    <name type="scientific">Nasonia vitripennis</name>
    <name type="common">Parasitic wasp</name>
    <dbReference type="NCBI Taxonomy" id="7425"/>
    <lineage>
        <taxon>Eukaryota</taxon>
        <taxon>Metazoa</taxon>
        <taxon>Ecdysozoa</taxon>
        <taxon>Arthropoda</taxon>
        <taxon>Hexapoda</taxon>
        <taxon>Insecta</taxon>
        <taxon>Pterygota</taxon>
        <taxon>Neoptera</taxon>
        <taxon>Endopterygota</taxon>
        <taxon>Hymenoptera</taxon>
        <taxon>Apocrita</taxon>
        <taxon>Proctotrupomorpha</taxon>
        <taxon>Chalcidoidea</taxon>
        <taxon>Pteromalidae</taxon>
        <taxon>Pteromalinae</taxon>
        <taxon>Nasonia</taxon>
    </lineage>
</organism>
<dbReference type="AlphaFoldDB" id="A0A7M6W5X1"/>
<evidence type="ECO:0000256" key="4">
    <source>
        <dbReference type="ARBA" id="ARBA00022741"/>
    </source>
</evidence>
<keyword evidence="6 12" id="KW-0175">Coiled coil</keyword>
<dbReference type="GO" id="GO:0003777">
    <property type="term" value="F:microtubule motor activity"/>
    <property type="evidence" value="ECO:0007669"/>
    <property type="project" value="InterPro"/>
</dbReference>
<proteinExistence type="inferred from homology"/>
<feature type="region of interest" description="Disordered" evidence="13">
    <location>
        <begin position="647"/>
        <end position="673"/>
    </location>
</feature>
<evidence type="ECO:0000256" key="6">
    <source>
        <dbReference type="ARBA" id="ARBA00023054"/>
    </source>
</evidence>
<evidence type="ECO:0000256" key="7">
    <source>
        <dbReference type="ARBA" id="ARBA00023175"/>
    </source>
</evidence>
<dbReference type="InParanoid" id="A0A7M6W5X1"/>
<dbReference type="SMART" id="SM00129">
    <property type="entry name" value="KISc"/>
    <property type="match status" value="1"/>
</dbReference>
<evidence type="ECO:0000256" key="10">
    <source>
        <dbReference type="PROSITE-ProRule" id="PRU00283"/>
    </source>
</evidence>
<dbReference type="SUPFAM" id="SSF52540">
    <property type="entry name" value="P-loop containing nucleoside triphosphate hydrolases"/>
    <property type="match status" value="1"/>
</dbReference>
<name>A0A7M6W5X1_NASVI</name>
<evidence type="ECO:0000256" key="13">
    <source>
        <dbReference type="SAM" id="MobiDB-lite"/>
    </source>
</evidence>
<dbReference type="PANTHER" id="PTHR47968">
    <property type="entry name" value="CENTROMERE PROTEIN E"/>
    <property type="match status" value="1"/>
</dbReference>
<sequence>MPGTVENKTSENEEIENVRVVVRIRPMNGKELDGHSQDIIFADTFNKTITVKNPHATREEPPKIFSFDAVFDSKATQVDIYNETARGIVNKVLEGYNGTIFAYGQTGTGKTYTMSGSKSSPQLRGIIPNSFAHIFGYIAKADENQKFLVRATYLEIYNEEIRDLLGKDQNYKLEVKERPDIGVYVKDLTGYVVNNADDLDRIMVIGNKNRVTGATAMNACSSRSHAIFTITVESSQIGDDGQQHVKMGKLHLVDLAGSERQSKSKATGMRLREATKINLSLSTLGNVISALVDGQSSHVPYRNSKLTRLLQDSLGGNSKTLMCANISSADLNYDETISTLRYANRAKNIKNCARVNEDPKDALLRQFQIEIEQLRQQLEENCPDISTSDDESEASEEFGTSPKSNLNKKNMPSMSNSQTEKKDKSEKQSEYPNDMDLMELKRTQTEKEVLREKMLNLQNKILIGGENLLEKAEAQEQLLAASAAELEMRKQREEQLSKAIKEKEAERIDIEEKYSSLQEEAAGKTKKLIKIHSMLLSVKAELSDLQQEHQREMEGLLDGVRGIGRELQLQELILNNYIPLEYQTLIERYVHWNEDIGEWQLKCVAYTGNNMRKSQMHLSNGESVEANIPELSNIYYTYAESVKSLPSAMREKSRSGARSGVPRPTTASRSRQR</sequence>
<accession>A0A7M6W5X1</accession>
<evidence type="ECO:0000256" key="9">
    <source>
        <dbReference type="ARBA" id="ARBA00060187"/>
    </source>
</evidence>
<dbReference type="OrthoDB" id="3176171at2759"/>
<dbReference type="KEGG" id="nvi:100123885"/>
<evidence type="ECO:0000313" key="15">
    <source>
        <dbReference type="EnsemblMetazoa" id="NP_001177679"/>
    </source>
</evidence>
<feature type="coiled-coil region" evidence="12">
    <location>
        <begin position="440"/>
        <end position="520"/>
    </location>
</feature>
<dbReference type="EnsemblMetazoa" id="NM_001190750">
    <property type="protein sequence ID" value="NP_001177679"/>
    <property type="gene ID" value="GeneID_100123885"/>
</dbReference>
<evidence type="ECO:0000256" key="8">
    <source>
        <dbReference type="ARBA" id="ARBA00023212"/>
    </source>
</evidence>
<feature type="compositionally biased region" description="Acidic residues" evidence="13">
    <location>
        <begin position="387"/>
        <end position="396"/>
    </location>
</feature>
<dbReference type="InterPro" id="IPR027640">
    <property type="entry name" value="Kinesin-like_fam"/>
</dbReference>
<evidence type="ECO:0000256" key="12">
    <source>
        <dbReference type="SAM" id="Coils"/>
    </source>
</evidence>
<dbReference type="Proteomes" id="UP000002358">
    <property type="component" value="Chromosome 1"/>
</dbReference>
<dbReference type="PROSITE" id="PS00411">
    <property type="entry name" value="KINESIN_MOTOR_1"/>
    <property type="match status" value="1"/>
</dbReference>
<evidence type="ECO:0000256" key="5">
    <source>
        <dbReference type="ARBA" id="ARBA00022840"/>
    </source>
</evidence>
<evidence type="ECO:0000256" key="11">
    <source>
        <dbReference type="RuleBase" id="RU000394"/>
    </source>
</evidence>
<dbReference type="CDD" id="cd01371">
    <property type="entry name" value="KISc_KIF3"/>
    <property type="match status" value="1"/>
</dbReference>
<reference evidence="15" key="1">
    <citation type="submission" date="2021-01" db="UniProtKB">
        <authorList>
            <consortium name="EnsemblMetazoa"/>
        </authorList>
    </citation>
    <scope>IDENTIFICATION</scope>
</reference>
<dbReference type="GO" id="GO:0005874">
    <property type="term" value="C:microtubule"/>
    <property type="evidence" value="ECO:0007669"/>
    <property type="project" value="UniProtKB-KW"/>
</dbReference>
<keyword evidence="4 10" id="KW-0547">Nucleotide-binding</keyword>
<dbReference type="InterPro" id="IPR019821">
    <property type="entry name" value="Kinesin_motor_CS"/>
</dbReference>
<feature type="compositionally biased region" description="Polar residues" evidence="13">
    <location>
        <begin position="401"/>
        <end position="418"/>
    </location>
</feature>
<dbReference type="EnsemblMetazoa" id="NM_001190751">
    <property type="protein sequence ID" value="NP_001177680"/>
    <property type="gene ID" value="GeneID_100123885"/>
</dbReference>
<evidence type="ECO:0000256" key="2">
    <source>
        <dbReference type="ARBA" id="ARBA00022490"/>
    </source>
</evidence>
<dbReference type="GO" id="GO:0005524">
    <property type="term" value="F:ATP binding"/>
    <property type="evidence" value="ECO:0007669"/>
    <property type="project" value="UniProtKB-UniRule"/>
</dbReference>
<keyword evidence="16" id="KW-1185">Reference proteome</keyword>
<dbReference type="GO" id="GO:0008017">
    <property type="term" value="F:microtubule binding"/>
    <property type="evidence" value="ECO:0007669"/>
    <property type="project" value="InterPro"/>
</dbReference>
<dbReference type="InterPro" id="IPR036961">
    <property type="entry name" value="Kinesin_motor_dom_sf"/>
</dbReference>
<keyword evidence="2" id="KW-0963">Cytoplasm</keyword>
<dbReference type="PRINTS" id="PR00380">
    <property type="entry name" value="KINESINHEAVY"/>
</dbReference>
<evidence type="ECO:0000256" key="3">
    <source>
        <dbReference type="ARBA" id="ARBA00022701"/>
    </source>
</evidence>
<keyword evidence="7 10" id="KW-0505">Motor protein</keyword>
<dbReference type="InterPro" id="IPR001752">
    <property type="entry name" value="Kinesin_motor_dom"/>
</dbReference>
<keyword evidence="3 11" id="KW-0493">Microtubule</keyword>
<feature type="binding site" evidence="10">
    <location>
        <begin position="104"/>
        <end position="111"/>
    </location>
    <ligand>
        <name>ATP</name>
        <dbReference type="ChEBI" id="CHEBI:30616"/>
    </ligand>
</feature>
<evidence type="ECO:0000313" key="16">
    <source>
        <dbReference type="Proteomes" id="UP000002358"/>
    </source>
</evidence>
<dbReference type="EnsemblMetazoa" id="NM_001190752">
    <property type="protein sequence ID" value="NP_001177681"/>
    <property type="gene ID" value="GeneID_100123885"/>
</dbReference>
<dbReference type="FunFam" id="3.40.850.10:FF:000029">
    <property type="entry name" value="Kinesin-like protein KIF17"/>
    <property type="match status" value="1"/>
</dbReference>
<keyword evidence="5 10" id="KW-0067">ATP-binding</keyword>
<dbReference type="Pfam" id="PF00225">
    <property type="entry name" value="Kinesin"/>
    <property type="match status" value="1"/>
</dbReference>
<gene>
    <name evidence="15" type="primary">100123885</name>
</gene>
<dbReference type="SMR" id="A0A7M6W5X1"/>
<keyword evidence="8" id="KW-0206">Cytoskeleton</keyword>
<comment type="similarity">
    <text evidence="10 11">Belongs to the TRAFAC class myosin-kinesin ATPase superfamily. Kinesin family.</text>
</comment>
<feature type="compositionally biased region" description="Basic and acidic residues" evidence="13">
    <location>
        <begin position="419"/>
        <end position="429"/>
    </location>
</feature>
<feature type="domain" description="Kinesin motor" evidence="14">
    <location>
        <begin position="17"/>
        <end position="349"/>
    </location>
</feature>
<dbReference type="GO" id="GO:0007018">
    <property type="term" value="P:microtubule-based movement"/>
    <property type="evidence" value="ECO:0007669"/>
    <property type="project" value="InterPro"/>
</dbReference>
<dbReference type="Gene3D" id="3.40.850.10">
    <property type="entry name" value="Kinesin motor domain"/>
    <property type="match status" value="1"/>
</dbReference>
<comment type="subcellular location">
    <subcellularLocation>
        <location evidence="1">Cytoplasm</location>
        <location evidence="1">Cytoskeleton</location>
    </subcellularLocation>
</comment>